<dbReference type="RefSeq" id="WP_034295766.1">
    <property type="nucleotide sequence ID" value="NZ_CP091519.2"/>
</dbReference>
<keyword evidence="1" id="KW-0812">Transmembrane</keyword>
<keyword evidence="3" id="KW-1185">Reference proteome</keyword>
<dbReference type="AlphaFoldDB" id="A0A376BUL2"/>
<feature type="transmembrane region" description="Helical" evidence="1">
    <location>
        <begin position="116"/>
        <end position="136"/>
    </location>
</feature>
<accession>A0A376BUL2</accession>
<evidence type="ECO:0000313" key="2">
    <source>
        <dbReference type="EMBL" id="SSY80531.1"/>
    </source>
</evidence>
<evidence type="ECO:0000256" key="1">
    <source>
        <dbReference type="SAM" id="Phobius"/>
    </source>
</evidence>
<keyword evidence="1" id="KW-1133">Transmembrane helix</keyword>
<dbReference type="Proteomes" id="UP000254209">
    <property type="component" value="Unassembled WGS sequence"/>
</dbReference>
<dbReference type="EMBL" id="UFSO01000003">
    <property type="protein sequence ID" value="SSY80531.1"/>
    <property type="molecule type" value="Genomic_DNA"/>
</dbReference>
<organism evidence="2 3">
    <name type="scientific">Alysiella crassa</name>
    <dbReference type="NCBI Taxonomy" id="153491"/>
    <lineage>
        <taxon>Bacteria</taxon>
        <taxon>Pseudomonadati</taxon>
        <taxon>Pseudomonadota</taxon>
        <taxon>Betaproteobacteria</taxon>
        <taxon>Neisseriales</taxon>
        <taxon>Neisseriaceae</taxon>
        <taxon>Alysiella</taxon>
    </lineage>
</organism>
<name>A0A376BUL2_9NEIS</name>
<feature type="transmembrane region" description="Helical" evidence="1">
    <location>
        <begin position="21"/>
        <end position="42"/>
    </location>
</feature>
<protein>
    <submittedName>
        <fullName evidence="2">Uncharacterized protein</fullName>
    </submittedName>
</protein>
<feature type="transmembrane region" description="Helical" evidence="1">
    <location>
        <begin position="62"/>
        <end position="81"/>
    </location>
</feature>
<reference evidence="2 3" key="1">
    <citation type="submission" date="2018-06" db="EMBL/GenBank/DDBJ databases">
        <authorList>
            <consortium name="Pathogen Informatics"/>
            <person name="Doyle S."/>
        </authorList>
    </citation>
    <scope>NUCLEOTIDE SEQUENCE [LARGE SCALE GENOMIC DNA]</scope>
    <source>
        <strain evidence="2 3">NCTC10283</strain>
    </source>
</reference>
<gene>
    <name evidence="2" type="ORF">NCTC10283_02091</name>
</gene>
<evidence type="ECO:0000313" key="3">
    <source>
        <dbReference type="Proteomes" id="UP000254209"/>
    </source>
</evidence>
<sequence length="178" mass="20966">MSFKVFITYLLHLYRFSFLKFHLTVILIVFFSYLIPQVLIYFKLFDFEFKTLVSNLTNNLSNVLAGMSILMAFFVFIIQGINFSKINDIFQEEIPFKCNKSVTKYYKANKVIKNTIFSFILTSFLLFIPLVFLLLIRPSNNIDILDFVVFIMILLIVVYLLLGILFSMVFWSYTVTKS</sequence>
<feature type="transmembrane region" description="Helical" evidence="1">
    <location>
        <begin position="148"/>
        <end position="173"/>
    </location>
</feature>
<keyword evidence="1" id="KW-0472">Membrane</keyword>
<proteinExistence type="predicted"/>